<dbReference type="OrthoDB" id="366726at2"/>
<name>A0A4R2LBJ5_9FIRM</name>
<dbReference type="PANTHER" id="PTHR30006:SF2">
    <property type="entry name" value="ABC TRANSPORTER SUBSTRATE-BINDING PROTEIN"/>
    <property type="match status" value="1"/>
</dbReference>
<keyword evidence="1 2" id="KW-0732">Signal</keyword>
<feature type="signal peptide" evidence="2">
    <location>
        <begin position="1"/>
        <end position="22"/>
    </location>
</feature>
<dbReference type="PROSITE" id="PS51257">
    <property type="entry name" value="PROKAR_LIPOPROTEIN"/>
    <property type="match status" value="1"/>
</dbReference>
<dbReference type="GO" id="GO:0030975">
    <property type="term" value="F:thiamine binding"/>
    <property type="evidence" value="ECO:0007669"/>
    <property type="project" value="TreeGrafter"/>
</dbReference>
<gene>
    <name evidence="3" type="ORF">EV212_103205</name>
</gene>
<dbReference type="GO" id="GO:0030288">
    <property type="term" value="C:outer membrane-bounded periplasmic space"/>
    <property type="evidence" value="ECO:0007669"/>
    <property type="project" value="TreeGrafter"/>
</dbReference>
<feature type="chain" id="PRO_5038383137" evidence="2">
    <location>
        <begin position="23"/>
        <end position="386"/>
    </location>
</feature>
<dbReference type="GO" id="GO:0030976">
    <property type="term" value="F:thiamine pyrophosphate binding"/>
    <property type="evidence" value="ECO:0007669"/>
    <property type="project" value="TreeGrafter"/>
</dbReference>
<dbReference type="Gene3D" id="3.40.190.10">
    <property type="entry name" value="Periplasmic binding protein-like II"/>
    <property type="match status" value="2"/>
</dbReference>
<dbReference type="EMBL" id="SLXA01000003">
    <property type="protein sequence ID" value="TCO85483.1"/>
    <property type="molecule type" value="Genomic_DNA"/>
</dbReference>
<dbReference type="RefSeq" id="WP_132089837.1">
    <property type="nucleotide sequence ID" value="NZ_JANKAQ010000003.1"/>
</dbReference>
<dbReference type="Proteomes" id="UP000295711">
    <property type="component" value="Unassembled WGS sequence"/>
</dbReference>
<dbReference type="SUPFAM" id="SSF53850">
    <property type="entry name" value="Periplasmic binding protein-like II"/>
    <property type="match status" value="1"/>
</dbReference>
<evidence type="ECO:0000313" key="3">
    <source>
        <dbReference type="EMBL" id="TCO85483.1"/>
    </source>
</evidence>
<dbReference type="AlphaFoldDB" id="A0A4R2LBJ5"/>
<evidence type="ECO:0000256" key="2">
    <source>
        <dbReference type="SAM" id="SignalP"/>
    </source>
</evidence>
<comment type="caution">
    <text evidence="3">The sequence shown here is derived from an EMBL/GenBank/DDBJ whole genome shotgun (WGS) entry which is preliminary data.</text>
</comment>
<accession>A0A4R2LBJ5</accession>
<evidence type="ECO:0000256" key="1">
    <source>
        <dbReference type="ARBA" id="ARBA00022729"/>
    </source>
</evidence>
<sequence length="386" mass="41505">MKRMTKKSLAVALTGAMCLALVGCGGGNKETKAETTAETKAESSAETTASADGAVDLNALTVDEITENAKAEGHVESVGMPDEWADWGSLWQAMNDTYAIAHNDTDMSSSEELQMFKTEGENGTKDMGDVGYGFAGQAVSEDLVQGYKTSYWDNVPDWAKGEDGKWMVAYTGVTTFLVNTDQVDKVPTSWQDIREGDYKVALGPLTGGNAQGAFIASAYAFGGDMNNLEPAFEFWTEMAEAGRVNTLDITQANFESGEIAVGVVWSFQGIPYSKNIDQYNMTAVVPSDGSLQNGYASVINKYAPHPNAAALTREVMFSDEGQTYLALAGAIPTREDFEIAEEYADQVISKEEVANAVLISDADAYSAACETAKTRWEEEVAPLLVQ</sequence>
<protein>
    <submittedName>
        <fullName evidence="3">Putative spermidine/putrescine transport system substrate-binding protein</fullName>
    </submittedName>
</protein>
<keyword evidence="4" id="KW-1185">Reference proteome</keyword>
<reference evidence="3 4" key="1">
    <citation type="submission" date="2019-03" db="EMBL/GenBank/DDBJ databases">
        <title>Genomic Encyclopedia of Type Strains, Phase IV (KMG-IV): sequencing the most valuable type-strain genomes for metagenomic binning, comparative biology and taxonomic classification.</title>
        <authorList>
            <person name="Goeker M."/>
        </authorList>
    </citation>
    <scope>NUCLEOTIDE SEQUENCE [LARGE SCALE GENOMIC DNA]</scope>
    <source>
        <strain evidence="3 4">DSM 28559</strain>
    </source>
</reference>
<proteinExistence type="predicted"/>
<dbReference type="Pfam" id="PF13343">
    <property type="entry name" value="SBP_bac_6"/>
    <property type="match status" value="1"/>
</dbReference>
<evidence type="ECO:0000313" key="4">
    <source>
        <dbReference type="Proteomes" id="UP000295711"/>
    </source>
</evidence>
<dbReference type="PANTHER" id="PTHR30006">
    <property type="entry name" value="THIAMINE-BINDING PERIPLASMIC PROTEIN-RELATED"/>
    <property type="match status" value="1"/>
</dbReference>
<dbReference type="GO" id="GO:0015888">
    <property type="term" value="P:thiamine transport"/>
    <property type="evidence" value="ECO:0007669"/>
    <property type="project" value="TreeGrafter"/>
</dbReference>
<organism evidence="3 4">
    <name type="scientific">Frisingicoccus caecimuris</name>
    <dbReference type="NCBI Taxonomy" id="1796636"/>
    <lineage>
        <taxon>Bacteria</taxon>
        <taxon>Bacillati</taxon>
        <taxon>Bacillota</taxon>
        <taxon>Clostridia</taxon>
        <taxon>Lachnospirales</taxon>
        <taxon>Lachnospiraceae</taxon>
        <taxon>Frisingicoccus</taxon>
    </lineage>
</organism>